<keyword evidence="1" id="KW-0812">Transmembrane</keyword>
<dbReference type="Proteomes" id="UP000515163">
    <property type="component" value="Unplaced"/>
</dbReference>
<keyword evidence="2" id="KW-1185">Reference proteome</keyword>
<keyword evidence="1" id="KW-1133">Transmembrane helix</keyword>
<dbReference type="InParanoid" id="A0A6P8HJS5"/>
<evidence type="ECO:0000313" key="2">
    <source>
        <dbReference type="Proteomes" id="UP000515163"/>
    </source>
</evidence>
<evidence type="ECO:0000313" key="3">
    <source>
        <dbReference type="RefSeq" id="XP_031555138.1"/>
    </source>
</evidence>
<gene>
    <name evidence="3" type="primary">LOC116292039</name>
</gene>
<dbReference type="KEGG" id="aten:116292039"/>
<dbReference type="RefSeq" id="XP_031555138.1">
    <property type="nucleotide sequence ID" value="XM_031699278.1"/>
</dbReference>
<name>A0A6P8HJS5_ACTTE</name>
<accession>A0A6P8HJS5</accession>
<proteinExistence type="predicted"/>
<dbReference type="OrthoDB" id="10393978at2759"/>
<protein>
    <submittedName>
        <fullName evidence="3">Uncharacterized protein LOC116292039</fullName>
    </submittedName>
</protein>
<sequence length="200" mass="22433">MHQTTNMYQYSTSIIAACVTVIVILVVVIVVLLVYIWKRKEKSARKRSLSGIKGEDLGAYENANQMDDASNVRVHESAKARIADKEIYETICENRDEDASTHLTSTHQGVASLSAKEMNTRDSSAGALQGQNTVPSLPQHYEELTNLPKGQLYEPLNKRHIKHSTDAADNPRTYEQLQQDVTGKEYQSLQIISKKEESKV</sequence>
<keyword evidence="1" id="KW-0472">Membrane</keyword>
<evidence type="ECO:0000256" key="1">
    <source>
        <dbReference type="SAM" id="Phobius"/>
    </source>
</evidence>
<feature type="transmembrane region" description="Helical" evidence="1">
    <location>
        <begin position="14"/>
        <end position="37"/>
    </location>
</feature>
<dbReference type="GeneID" id="116292039"/>
<reference evidence="3" key="1">
    <citation type="submission" date="2025-08" db="UniProtKB">
        <authorList>
            <consortium name="RefSeq"/>
        </authorList>
    </citation>
    <scope>IDENTIFICATION</scope>
    <source>
        <tissue evidence="3">Tentacle</tissue>
    </source>
</reference>
<organism evidence="2 3">
    <name type="scientific">Actinia tenebrosa</name>
    <name type="common">Australian red waratah sea anemone</name>
    <dbReference type="NCBI Taxonomy" id="6105"/>
    <lineage>
        <taxon>Eukaryota</taxon>
        <taxon>Metazoa</taxon>
        <taxon>Cnidaria</taxon>
        <taxon>Anthozoa</taxon>
        <taxon>Hexacorallia</taxon>
        <taxon>Actiniaria</taxon>
        <taxon>Actiniidae</taxon>
        <taxon>Actinia</taxon>
    </lineage>
</organism>
<dbReference type="AlphaFoldDB" id="A0A6P8HJS5"/>